<evidence type="ECO:0000313" key="2">
    <source>
        <dbReference type="EMBL" id="OJA12584.1"/>
    </source>
</evidence>
<dbReference type="Proteomes" id="UP000183567">
    <property type="component" value="Unassembled WGS sequence"/>
</dbReference>
<sequence length="178" mass="19977">MFQGIQRPPDGASPPVGTPVNAAQAVNNANPNQSRSPLPTNDPFVNTTPVGDRFDHSALEWDHKSDASRSQFESSPFSELGLRGRSIPPAMPMIKPHERLGTMATANTAKSIARKKNIKSAPGIETVVQRVWDNETVRERILFLTRIRQSFRNDPKKKPKKKYEDYDRVFISTMAKSY</sequence>
<reference evidence="2 3" key="1">
    <citation type="submission" date="2016-03" db="EMBL/GenBank/DDBJ databases">
        <title>Comparative genomics of the ectomycorrhizal sister species Rhizopogon vinicolor and Rhizopogon vesiculosus (Basidiomycota: Boletales) reveals a divergence of the mating type B locus.</title>
        <authorList>
            <person name="Mujic A.B."/>
            <person name="Kuo A."/>
            <person name="Tritt A."/>
            <person name="Lipzen A."/>
            <person name="Chen C."/>
            <person name="Johnson J."/>
            <person name="Sharma A."/>
            <person name="Barry K."/>
            <person name="Grigoriev I.V."/>
            <person name="Spatafora J.W."/>
        </authorList>
    </citation>
    <scope>NUCLEOTIDE SEQUENCE [LARGE SCALE GENOMIC DNA]</scope>
    <source>
        <strain evidence="2 3">AM-OR11-056</strain>
    </source>
</reference>
<comment type="caution">
    <text evidence="2">The sequence shown here is derived from an EMBL/GenBank/DDBJ whole genome shotgun (WGS) entry which is preliminary data.</text>
</comment>
<gene>
    <name evidence="2" type="ORF">AZE42_04951</name>
</gene>
<dbReference type="EMBL" id="LVVM01004582">
    <property type="protein sequence ID" value="OJA12584.1"/>
    <property type="molecule type" value="Genomic_DNA"/>
</dbReference>
<feature type="compositionally biased region" description="Low complexity" evidence="1">
    <location>
        <begin position="19"/>
        <end position="33"/>
    </location>
</feature>
<keyword evidence="3" id="KW-1185">Reference proteome</keyword>
<feature type="compositionally biased region" description="Basic and acidic residues" evidence="1">
    <location>
        <begin position="52"/>
        <end position="67"/>
    </location>
</feature>
<feature type="region of interest" description="Disordered" evidence="1">
    <location>
        <begin position="1"/>
        <end position="87"/>
    </location>
</feature>
<feature type="compositionally biased region" description="Polar residues" evidence="1">
    <location>
        <begin position="68"/>
        <end position="77"/>
    </location>
</feature>
<protein>
    <submittedName>
        <fullName evidence="2">Uncharacterized protein</fullName>
    </submittedName>
</protein>
<accession>A0A1J8QGT9</accession>
<dbReference type="AlphaFoldDB" id="A0A1J8QGT9"/>
<name>A0A1J8QGT9_9AGAM</name>
<evidence type="ECO:0000256" key="1">
    <source>
        <dbReference type="SAM" id="MobiDB-lite"/>
    </source>
</evidence>
<feature type="compositionally biased region" description="Polar residues" evidence="1">
    <location>
        <begin position="34"/>
        <end position="49"/>
    </location>
</feature>
<evidence type="ECO:0000313" key="3">
    <source>
        <dbReference type="Proteomes" id="UP000183567"/>
    </source>
</evidence>
<organism evidence="2 3">
    <name type="scientific">Rhizopogon vesiculosus</name>
    <dbReference type="NCBI Taxonomy" id="180088"/>
    <lineage>
        <taxon>Eukaryota</taxon>
        <taxon>Fungi</taxon>
        <taxon>Dikarya</taxon>
        <taxon>Basidiomycota</taxon>
        <taxon>Agaricomycotina</taxon>
        <taxon>Agaricomycetes</taxon>
        <taxon>Agaricomycetidae</taxon>
        <taxon>Boletales</taxon>
        <taxon>Suillineae</taxon>
        <taxon>Rhizopogonaceae</taxon>
        <taxon>Rhizopogon</taxon>
    </lineage>
</organism>
<proteinExistence type="predicted"/>